<gene>
    <name evidence="4" type="ORF">DCO56_20630</name>
</gene>
<reference evidence="4 5" key="1">
    <citation type="submission" date="2018-04" db="EMBL/GenBank/DDBJ databases">
        <title>Sphingobacterium sp. M46 Genome.</title>
        <authorList>
            <person name="Cheng J."/>
            <person name="Li Y."/>
        </authorList>
    </citation>
    <scope>NUCLEOTIDE SEQUENCE [LARGE SCALE GENOMIC DNA]</scope>
    <source>
        <strain evidence="4 5">M46</strain>
    </source>
</reference>
<dbReference type="CDD" id="cd01043">
    <property type="entry name" value="DPS"/>
    <property type="match status" value="1"/>
</dbReference>
<dbReference type="Pfam" id="PF00210">
    <property type="entry name" value="Ferritin"/>
    <property type="match status" value="1"/>
</dbReference>
<dbReference type="PANTHER" id="PTHR42932">
    <property type="entry name" value="GENERAL STRESS PROTEIN 20U"/>
    <property type="match status" value="1"/>
</dbReference>
<dbReference type="PANTHER" id="PTHR42932:SF3">
    <property type="entry name" value="DNA PROTECTION DURING STARVATION PROTEIN"/>
    <property type="match status" value="1"/>
</dbReference>
<dbReference type="PRINTS" id="PR01346">
    <property type="entry name" value="HELNAPAPROT"/>
</dbReference>
<comment type="similarity">
    <text evidence="1 2">Belongs to the Dps family.</text>
</comment>
<keyword evidence="5" id="KW-1185">Reference proteome</keyword>
<dbReference type="InterPro" id="IPR023188">
    <property type="entry name" value="DPS_DNA-bd_CS"/>
</dbReference>
<dbReference type="PROSITE" id="PS00819">
    <property type="entry name" value="DPS_2"/>
    <property type="match status" value="1"/>
</dbReference>
<evidence type="ECO:0000256" key="2">
    <source>
        <dbReference type="RuleBase" id="RU003875"/>
    </source>
</evidence>
<dbReference type="Proteomes" id="UP000250831">
    <property type="component" value="Unassembled WGS sequence"/>
</dbReference>
<accession>A0A363NPC1</accession>
<dbReference type="InterPro" id="IPR012347">
    <property type="entry name" value="Ferritin-like"/>
</dbReference>
<evidence type="ECO:0000313" key="5">
    <source>
        <dbReference type="Proteomes" id="UP000250831"/>
    </source>
</evidence>
<comment type="caution">
    <text evidence="4">The sequence shown here is derived from an EMBL/GenBank/DDBJ whole genome shotgun (WGS) entry which is preliminary data.</text>
</comment>
<dbReference type="RefSeq" id="WP_108635644.1">
    <property type="nucleotide sequence ID" value="NZ_QCXX01000006.1"/>
</dbReference>
<dbReference type="InterPro" id="IPR002177">
    <property type="entry name" value="DPS_DNA-bd"/>
</dbReference>
<proteinExistence type="inferred from homology"/>
<dbReference type="Gene3D" id="1.20.1260.10">
    <property type="match status" value="1"/>
</dbReference>
<dbReference type="InterPro" id="IPR008331">
    <property type="entry name" value="Ferritin_DPS_dom"/>
</dbReference>
<name>A0A363NPC1_9SPHI</name>
<dbReference type="AlphaFoldDB" id="A0A363NPC1"/>
<dbReference type="GO" id="GO:0008199">
    <property type="term" value="F:ferric iron binding"/>
    <property type="evidence" value="ECO:0007669"/>
    <property type="project" value="InterPro"/>
</dbReference>
<sequence length="157" mass="18236">MEPHIGIKEIHLADAAHFLAKLLADEYLLYTKTRNAHWNIEGPDFYNKHLFFEAQYNQLDEIIDSLAERIRTLGHYAPGTLKQFLQLSQLTEESRQTNQSSGYISDLLVDHESIIISLREKIDYLATQLKDFGTSDFITGLMETHEKMAWMLRAHLK</sequence>
<evidence type="ECO:0000313" key="4">
    <source>
        <dbReference type="EMBL" id="PUV22613.1"/>
    </source>
</evidence>
<protein>
    <submittedName>
        <fullName evidence="4">DNA starvation/stationary phase protection protein</fullName>
    </submittedName>
</protein>
<evidence type="ECO:0000259" key="3">
    <source>
        <dbReference type="Pfam" id="PF00210"/>
    </source>
</evidence>
<dbReference type="PIRSF" id="PIRSF005900">
    <property type="entry name" value="Dps"/>
    <property type="match status" value="1"/>
</dbReference>
<evidence type="ECO:0000256" key="1">
    <source>
        <dbReference type="ARBA" id="ARBA00009497"/>
    </source>
</evidence>
<organism evidence="4 5">
    <name type="scientific">Sphingobacterium athyrii</name>
    <dbReference type="NCBI Taxonomy" id="2152717"/>
    <lineage>
        <taxon>Bacteria</taxon>
        <taxon>Pseudomonadati</taxon>
        <taxon>Bacteroidota</taxon>
        <taxon>Sphingobacteriia</taxon>
        <taxon>Sphingobacteriales</taxon>
        <taxon>Sphingobacteriaceae</taxon>
        <taxon>Sphingobacterium</taxon>
    </lineage>
</organism>
<feature type="domain" description="Ferritin/DPS" evidence="3">
    <location>
        <begin position="19"/>
        <end position="157"/>
    </location>
</feature>
<dbReference type="OrthoDB" id="9797023at2"/>
<dbReference type="EMBL" id="QCXX01000006">
    <property type="protein sequence ID" value="PUV22613.1"/>
    <property type="molecule type" value="Genomic_DNA"/>
</dbReference>
<dbReference type="GO" id="GO:0016722">
    <property type="term" value="F:oxidoreductase activity, acting on metal ions"/>
    <property type="evidence" value="ECO:0007669"/>
    <property type="project" value="InterPro"/>
</dbReference>
<dbReference type="InterPro" id="IPR009078">
    <property type="entry name" value="Ferritin-like_SF"/>
</dbReference>
<dbReference type="SUPFAM" id="SSF47240">
    <property type="entry name" value="Ferritin-like"/>
    <property type="match status" value="1"/>
</dbReference>